<organism evidence="1 2">
    <name type="scientific">Cannabis sativa</name>
    <name type="common">Hemp</name>
    <name type="synonym">Marijuana</name>
    <dbReference type="NCBI Taxonomy" id="3483"/>
    <lineage>
        <taxon>Eukaryota</taxon>
        <taxon>Viridiplantae</taxon>
        <taxon>Streptophyta</taxon>
        <taxon>Embryophyta</taxon>
        <taxon>Tracheophyta</taxon>
        <taxon>Spermatophyta</taxon>
        <taxon>Magnoliopsida</taxon>
        <taxon>eudicotyledons</taxon>
        <taxon>Gunneridae</taxon>
        <taxon>Pentapetalae</taxon>
        <taxon>rosids</taxon>
        <taxon>fabids</taxon>
        <taxon>Rosales</taxon>
        <taxon>Cannabaceae</taxon>
        <taxon>Cannabis</taxon>
    </lineage>
</organism>
<name>A0A7J6EEU0_CANSA</name>
<dbReference type="EMBL" id="JAATIQ010000417">
    <property type="protein sequence ID" value="KAF4356937.1"/>
    <property type="molecule type" value="Genomic_DNA"/>
</dbReference>
<protein>
    <submittedName>
        <fullName evidence="1">Uncharacterized protein</fullName>
    </submittedName>
</protein>
<keyword evidence="2" id="KW-1185">Reference proteome</keyword>
<gene>
    <name evidence="1" type="ORF">G4B88_030299</name>
</gene>
<evidence type="ECO:0000313" key="1">
    <source>
        <dbReference type="EMBL" id="KAF4356937.1"/>
    </source>
</evidence>
<dbReference type="AlphaFoldDB" id="A0A7J6EEU0"/>
<dbReference type="InterPro" id="IPR025322">
    <property type="entry name" value="PADRE_dom"/>
</dbReference>
<sequence length="70" mass="8010">MGNSVVSQNKPICNNRKVILWDGSIHDLEKPITAAELMLEQQQTTLSILKLQKEGMRIHQSLNILTKFHK</sequence>
<dbReference type="Pfam" id="PF14009">
    <property type="entry name" value="PADRE"/>
    <property type="match status" value="1"/>
</dbReference>
<dbReference type="Proteomes" id="UP000583929">
    <property type="component" value="Unassembled WGS sequence"/>
</dbReference>
<proteinExistence type="predicted"/>
<comment type="caution">
    <text evidence="1">The sequence shown here is derived from an EMBL/GenBank/DDBJ whole genome shotgun (WGS) entry which is preliminary data.</text>
</comment>
<reference evidence="1 2" key="1">
    <citation type="journal article" date="2020" name="bioRxiv">
        <title>Sequence and annotation of 42 cannabis genomes reveals extensive copy number variation in cannabinoid synthesis and pathogen resistance genes.</title>
        <authorList>
            <person name="Mckernan K.J."/>
            <person name="Helbert Y."/>
            <person name="Kane L.T."/>
            <person name="Ebling H."/>
            <person name="Zhang L."/>
            <person name="Liu B."/>
            <person name="Eaton Z."/>
            <person name="Mclaughlin S."/>
            <person name="Kingan S."/>
            <person name="Baybayan P."/>
            <person name="Concepcion G."/>
            <person name="Jordan M."/>
            <person name="Riva A."/>
            <person name="Barbazuk W."/>
            <person name="Harkins T."/>
        </authorList>
    </citation>
    <scope>NUCLEOTIDE SEQUENCE [LARGE SCALE GENOMIC DNA]</scope>
    <source>
        <strain evidence="2">cv. Jamaican Lion 4</strain>
        <tissue evidence="1">Leaf</tissue>
    </source>
</reference>
<accession>A0A7J6EEU0</accession>
<evidence type="ECO:0000313" key="2">
    <source>
        <dbReference type="Proteomes" id="UP000583929"/>
    </source>
</evidence>